<dbReference type="GO" id="GO:0007059">
    <property type="term" value="P:chromosome segregation"/>
    <property type="evidence" value="ECO:0007669"/>
    <property type="project" value="InterPro"/>
</dbReference>
<evidence type="ECO:0000256" key="6">
    <source>
        <dbReference type="SAM" id="MobiDB-lite"/>
    </source>
</evidence>
<dbReference type="GO" id="GO:0005876">
    <property type="term" value="C:spindle microtubule"/>
    <property type="evidence" value="ECO:0007669"/>
    <property type="project" value="TreeGrafter"/>
</dbReference>
<comment type="similarity">
    <text evidence="1">Belongs to the SKA1 family.</text>
</comment>
<dbReference type="FunFam" id="1.10.10.1890:FF:000002">
    <property type="entry name" value="Spindle and kinetochore-associated protein 1"/>
    <property type="match status" value="1"/>
</dbReference>
<dbReference type="GO" id="GO:0008017">
    <property type="term" value="F:microtubule binding"/>
    <property type="evidence" value="ECO:0007669"/>
    <property type="project" value="InterPro"/>
</dbReference>
<dbReference type="GeneID" id="116299982"/>
<sequence>MASLLEVVQHFTHKTGNLKQCMDLRNAANSSTCLSDLKSINNEVTEIEQILSKMREQLVTEKQNLDRGKALVEMVQEYRDNIKHIANNLPSHLPNTKREASNKEQSTKHSIPINQEQHSIKRAKVTSRNGDIEVPQIPYLTVDEFGTVPKYIKGRINYQQVNDAIDEINKVIKAKYKILNLPRSAMGEPIMKKYKAFKEAETEETKGHYFFIENDVKNYSNLKLDKAGRAILTIMRHCSQLKELRSGGLIRYAIKQ</sequence>
<dbReference type="PANTHER" id="PTHR28573:SF1">
    <property type="entry name" value="SPINDLE AND KINETOCHORE-ASSOCIATED PROTEIN 1"/>
    <property type="match status" value="1"/>
</dbReference>
<evidence type="ECO:0000256" key="3">
    <source>
        <dbReference type="ARBA" id="ARBA00047182"/>
    </source>
</evidence>
<evidence type="ECO:0000313" key="8">
    <source>
        <dbReference type="RefSeq" id="XP_031564580.1"/>
    </source>
</evidence>
<dbReference type="InterPro" id="IPR009829">
    <property type="entry name" value="SKA1"/>
</dbReference>
<organism evidence="7 8">
    <name type="scientific">Actinia tenebrosa</name>
    <name type="common">Australian red waratah sea anemone</name>
    <dbReference type="NCBI Taxonomy" id="6105"/>
    <lineage>
        <taxon>Eukaryota</taxon>
        <taxon>Metazoa</taxon>
        <taxon>Cnidaria</taxon>
        <taxon>Anthozoa</taxon>
        <taxon>Hexacorallia</taxon>
        <taxon>Actiniaria</taxon>
        <taxon>Actiniidae</taxon>
        <taxon>Actinia</taxon>
    </lineage>
</organism>
<dbReference type="GO" id="GO:0000278">
    <property type="term" value="P:mitotic cell cycle"/>
    <property type="evidence" value="ECO:0007669"/>
    <property type="project" value="TreeGrafter"/>
</dbReference>
<feature type="compositionally biased region" description="Basic and acidic residues" evidence="6">
    <location>
        <begin position="96"/>
        <end position="107"/>
    </location>
</feature>
<dbReference type="GO" id="GO:0000940">
    <property type="term" value="C:outer kinetochore"/>
    <property type="evidence" value="ECO:0007669"/>
    <property type="project" value="TreeGrafter"/>
</dbReference>
<dbReference type="InterPro" id="IPR042031">
    <property type="entry name" value="SKA1_MBD_sf"/>
</dbReference>
<accession>A0A6P8IEQ8</accession>
<dbReference type="Pfam" id="PF07160">
    <property type="entry name" value="SKA1"/>
    <property type="match status" value="1"/>
</dbReference>
<feature type="compositionally biased region" description="Polar residues" evidence="6">
    <location>
        <begin position="108"/>
        <end position="117"/>
    </location>
</feature>
<evidence type="ECO:0000256" key="4">
    <source>
        <dbReference type="ARBA" id="ARBA00047202"/>
    </source>
</evidence>
<protein>
    <recommendedName>
        <fullName evidence="3">SKA complex subunit 1</fullName>
    </recommendedName>
    <alternativeName>
        <fullName evidence="4">Spindle and kinetochore-associated protein 1</fullName>
    </alternativeName>
</protein>
<evidence type="ECO:0000256" key="5">
    <source>
        <dbReference type="SAM" id="Coils"/>
    </source>
</evidence>
<proteinExistence type="inferred from homology"/>
<gene>
    <name evidence="8" type="primary">LOC116299982</name>
</gene>
<dbReference type="GO" id="GO:0051301">
    <property type="term" value="P:cell division"/>
    <property type="evidence" value="ECO:0007669"/>
    <property type="project" value="InterPro"/>
</dbReference>
<reference evidence="8" key="1">
    <citation type="submission" date="2025-08" db="UniProtKB">
        <authorList>
            <consortium name="RefSeq"/>
        </authorList>
    </citation>
    <scope>IDENTIFICATION</scope>
    <source>
        <tissue evidence="8">Tentacle</tissue>
    </source>
</reference>
<evidence type="ECO:0000313" key="7">
    <source>
        <dbReference type="Proteomes" id="UP000515163"/>
    </source>
</evidence>
<evidence type="ECO:0000256" key="2">
    <source>
        <dbReference type="ARBA" id="ARBA00023054"/>
    </source>
</evidence>
<dbReference type="Gene3D" id="1.10.10.1890">
    <property type="entry name" value="Ska1 microtubule binding domain-like"/>
    <property type="match status" value="1"/>
</dbReference>
<keyword evidence="7" id="KW-1185">Reference proteome</keyword>
<evidence type="ECO:0000256" key="1">
    <source>
        <dbReference type="ARBA" id="ARBA00006836"/>
    </source>
</evidence>
<feature type="region of interest" description="Disordered" evidence="6">
    <location>
        <begin position="88"/>
        <end position="126"/>
    </location>
</feature>
<dbReference type="Gene3D" id="6.10.250.1370">
    <property type="match status" value="1"/>
</dbReference>
<dbReference type="InParanoid" id="A0A6P8IEQ8"/>
<keyword evidence="2 5" id="KW-0175">Coiled coil</keyword>
<dbReference type="AlphaFoldDB" id="A0A6P8IEQ8"/>
<dbReference type="GO" id="GO:0072686">
    <property type="term" value="C:mitotic spindle"/>
    <property type="evidence" value="ECO:0007669"/>
    <property type="project" value="TreeGrafter"/>
</dbReference>
<dbReference type="FunCoup" id="A0A6P8IEQ8">
    <property type="interactions" value="324"/>
</dbReference>
<name>A0A6P8IEQ8_ACTTE</name>
<dbReference type="RefSeq" id="XP_031564580.1">
    <property type="nucleotide sequence ID" value="XM_031708720.1"/>
</dbReference>
<dbReference type="OrthoDB" id="5962at2759"/>
<feature type="coiled-coil region" evidence="5">
    <location>
        <begin position="37"/>
        <end position="64"/>
    </location>
</feature>
<dbReference type="PANTHER" id="PTHR28573">
    <property type="entry name" value="SPINDLE AND KINETOCHORE-ASSOCIATED PROTEIN 1"/>
    <property type="match status" value="1"/>
</dbReference>
<dbReference type="KEGG" id="aten:116299982"/>
<dbReference type="Proteomes" id="UP000515163">
    <property type="component" value="Unplaced"/>
</dbReference>
<dbReference type="GO" id="GO:0031110">
    <property type="term" value="P:regulation of microtubule polymerization or depolymerization"/>
    <property type="evidence" value="ECO:0007669"/>
    <property type="project" value="TreeGrafter"/>
</dbReference>